<name>A0A7S4GK44_9EUGL</name>
<accession>A0A7S4GK44</accession>
<dbReference type="EMBL" id="HBJA01147584">
    <property type="protein sequence ID" value="CAE0839384.1"/>
    <property type="molecule type" value="Transcribed_RNA"/>
</dbReference>
<reference evidence="1" key="1">
    <citation type="submission" date="2021-01" db="EMBL/GenBank/DDBJ databases">
        <authorList>
            <person name="Corre E."/>
            <person name="Pelletier E."/>
            <person name="Niang G."/>
            <person name="Scheremetjew M."/>
            <person name="Finn R."/>
            <person name="Kale V."/>
            <person name="Holt S."/>
            <person name="Cochrane G."/>
            <person name="Meng A."/>
            <person name="Brown T."/>
            <person name="Cohen L."/>
        </authorList>
    </citation>
    <scope>NUCLEOTIDE SEQUENCE</scope>
    <source>
        <strain evidence="1">CCMP1594</strain>
    </source>
</reference>
<evidence type="ECO:0000313" key="1">
    <source>
        <dbReference type="EMBL" id="CAE0839384.1"/>
    </source>
</evidence>
<proteinExistence type="predicted"/>
<dbReference type="AlphaFoldDB" id="A0A7S4GK44"/>
<protein>
    <submittedName>
        <fullName evidence="1">Uncharacterized protein</fullName>
    </submittedName>
</protein>
<gene>
    <name evidence="1" type="ORF">EGYM00163_LOCUS50756</name>
</gene>
<organism evidence="1">
    <name type="scientific">Eutreptiella gymnastica</name>
    <dbReference type="NCBI Taxonomy" id="73025"/>
    <lineage>
        <taxon>Eukaryota</taxon>
        <taxon>Discoba</taxon>
        <taxon>Euglenozoa</taxon>
        <taxon>Euglenida</taxon>
        <taxon>Spirocuta</taxon>
        <taxon>Euglenophyceae</taxon>
        <taxon>Eutreptiales</taxon>
        <taxon>Eutreptiaceae</taxon>
        <taxon>Eutreptiella</taxon>
    </lineage>
</organism>
<sequence length="588" mass="63902">MAVNAVAGKYLLPTDGVPSKAKHSADKGGGPLRGIISVHHSSTVPDAGHVVDPSTDLPLKHSPETIAAHIRSVNASYPESCGIPYQLTVELRLPLGSGAQALALVDAPGVTTPSMDSMYGGHSSLGVVYCFVLPAPHLNSGATQQFLAESRAVCPCLVLVTQADAMPRDAITASLQAMKFFAGEQTPKVCILSAQQALLAELVESGAEGFKEYQQLMDLGLTLKGQDGAQGAEPLRSTRSSQKRDSIRQQCHEDAVRVCNESGILELRRTLQHVAQWCSARRLLLMLTDITGDELQAERAALLIRLWLFDQQPTAEQVHKFQQQLDMLYQTFQERKARVMAGVQTHCDGLVAAIQKLWEESQCAAAVEHVLESAGGTAATKESVHMACRAAVEITMTKIESLALESKRAAIANADQAFARPCAADWQRLMSASFGATPCAMMSFGPDSRFLVSLVKRLPTFELGETEEPNRWFKKKADAEPLDKTYAFKCTKKLMTHWTDCNTEVLIRRRLTGAVKALTDRVEAPIKAMMQTLDTEFAEIGRQAVNAAAPAVPFANKSDSIRERLLALESAMTELSQISQSFRSLSLT</sequence>